<dbReference type="EMBL" id="JARUHG010000002">
    <property type="protein sequence ID" value="MDR0183233.1"/>
    <property type="molecule type" value="Genomic_DNA"/>
</dbReference>
<protein>
    <submittedName>
        <fullName evidence="1">Uncharacterized protein</fullName>
    </submittedName>
</protein>
<gene>
    <name evidence="1" type="ORF">P8609_09660</name>
</gene>
<organism evidence="1 2">
    <name type="scientific">Lysobacter arvi</name>
    <dbReference type="NCBI Taxonomy" id="3038776"/>
    <lineage>
        <taxon>Bacteria</taxon>
        <taxon>Pseudomonadati</taxon>
        <taxon>Pseudomonadota</taxon>
        <taxon>Gammaproteobacteria</taxon>
        <taxon>Lysobacterales</taxon>
        <taxon>Lysobacteraceae</taxon>
        <taxon>Lysobacter</taxon>
    </lineage>
</organism>
<sequence length="125" mass="13648">MLTATLVFALAQSIGGAGTTIDPVAFQAAECGTQYKIREVNSQTDEGRSINARNQKFMIALMMGKGLPVARFQEIGGAYKTRFMEIVRKDDEKAAEFLKSEMLRCDLFVKEQAGELVKQGYGSGG</sequence>
<name>A0ABU1CDG5_9GAMM</name>
<dbReference type="RefSeq" id="WP_309262378.1">
    <property type="nucleotide sequence ID" value="NZ_JARUHG010000002.1"/>
</dbReference>
<keyword evidence="2" id="KW-1185">Reference proteome</keyword>
<evidence type="ECO:0000313" key="2">
    <source>
        <dbReference type="Proteomes" id="UP001233535"/>
    </source>
</evidence>
<evidence type="ECO:0000313" key="1">
    <source>
        <dbReference type="EMBL" id="MDR0183233.1"/>
    </source>
</evidence>
<proteinExistence type="predicted"/>
<comment type="caution">
    <text evidence="1">The sequence shown here is derived from an EMBL/GenBank/DDBJ whole genome shotgun (WGS) entry which is preliminary data.</text>
</comment>
<accession>A0ABU1CDG5</accession>
<dbReference type="Proteomes" id="UP001233535">
    <property type="component" value="Unassembled WGS sequence"/>
</dbReference>
<reference evidence="1 2" key="1">
    <citation type="submission" date="2023-04" db="EMBL/GenBank/DDBJ databases">
        <title>Lysobacter sp. strain UC isolated from soil sample.</title>
        <authorList>
            <person name="Choksket S."/>
            <person name="Harshvardhan F."/>
            <person name="Rana R."/>
            <person name="Patil P.B."/>
            <person name="Korpole S."/>
        </authorList>
    </citation>
    <scope>NUCLEOTIDE SEQUENCE [LARGE SCALE GENOMIC DNA]</scope>
    <source>
        <strain evidence="1 2">UC</strain>
    </source>
</reference>